<comment type="caution">
    <text evidence="2">The sequence shown here is derived from an EMBL/GenBank/DDBJ whole genome shotgun (WGS) entry which is preliminary data.</text>
</comment>
<evidence type="ECO:0000313" key="3">
    <source>
        <dbReference type="Proteomes" id="UP000224567"/>
    </source>
</evidence>
<gene>
    <name evidence="2" type="ORF">CQW23_03535</name>
</gene>
<sequence>MEKKLYRLGGIPQCSYSNIVSNADELEKLELQPNSFASDHPGTSSMPSTENPEQRSYQVNLPHVSIDHDSFDEFNSQQKSKEIDESTCTNRKELLVKADLDSLESNIKTYVKVQRHELQISSRFEDQQSELDDDGIEKLSDIIVEEMKLIDSVFPVQEHEMALAIYKPPPTTPDEYCGVFVAVYAEYLSEGLDIPSLGIDAHYHRSRYASLLCKYVFLKVENGYFSENYNPQMPRMKFTPKETDRVLRIQ</sequence>
<dbReference type="AlphaFoldDB" id="A0A2G2XC74"/>
<dbReference type="PANTHER" id="PTHR33022">
    <property type="entry name" value="DUF1985 DOMAIN-CONTAINING PROTEIN"/>
    <property type="match status" value="1"/>
</dbReference>
<name>A0A2G2XC74_CAPBA</name>
<reference evidence="3" key="2">
    <citation type="journal article" date="2017" name="J. Anim. Genet.">
        <title>Multiple reference genome sequences of hot pepper reveal the massive evolution of plant disease resistance genes by retroduplication.</title>
        <authorList>
            <person name="Kim S."/>
            <person name="Park J."/>
            <person name="Yeom S.-I."/>
            <person name="Kim Y.-M."/>
            <person name="Seo E."/>
            <person name="Kim K.-T."/>
            <person name="Kim M.-S."/>
            <person name="Lee J.M."/>
            <person name="Cheong K."/>
            <person name="Shin H.-S."/>
            <person name="Kim S.-B."/>
            <person name="Han K."/>
            <person name="Lee J."/>
            <person name="Park M."/>
            <person name="Lee H.-A."/>
            <person name="Lee H.-Y."/>
            <person name="Lee Y."/>
            <person name="Oh S."/>
            <person name="Lee J.H."/>
            <person name="Choi E."/>
            <person name="Choi E."/>
            <person name="Lee S.E."/>
            <person name="Jeon J."/>
            <person name="Kim H."/>
            <person name="Choi G."/>
            <person name="Song H."/>
            <person name="Lee J."/>
            <person name="Lee S.-C."/>
            <person name="Kwon J.-K."/>
            <person name="Lee H.-Y."/>
            <person name="Koo N."/>
            <person name="Hong Y."/>
            <person name="Kim R.W."/>
            <person name="Kang W.-H."/>
            <person name="Huh J.H."/>
            <person name="Kang B.-C."/>
            <person name="Yang T.-J."/>
            <person name="Lee Y.-H."/>
            <person name="Bennetzen J.L."/>
            <person name="Choi D."/>
        </authorList>
    </citation>
    <scope>NUCLEOTIDE SEQUENCE [LARGE SCALE GENOMIC DNA]</scope>
    <source>
        <strain evidence="3">cv. PBC81</strain>
    </source>
</reference>
<accession>A0A2G2XC74</accession>
<feature type="region of interest" description="Disordered" evidence="1">
    <location>
        <begin position="34"/>
        <end position="55"/>
    </location>
</feature>
<protein>
    <recommendedName>
        <fullName evidence="4">Ubiquitin-like protease family profile domain-containing protein</fullName>
    </recommendedName>
</protein>
<organism evidence="2 3">
    <name type="scientific">Capsicum baccatum</name>
    <name type="common">Peruvian pepper</name>
    <dbReference type="NCBI Taxonomy" id="33114"/>
    <lineage>
        <taxon>Eukaryota</taxon>
        <taxon>Viridiplantae</taxon>
        <taxon>Streptophyta</taxon>
        <taxon>Embryophyta</taxon>
        <taxon>Tracheophyta</taxon>
        <taxon>Spermatophyta</taxon>
        <taxon>Magnoliopsida</taxon>
        <taxon>eudicotyledons</taxon>
        <taxon>Gunneridae</taxon>
        <taxon>Pentapetalae</taxon>
        <taxon>asterids</taxon>
        <taxon>lamiids</taxon>
        <taxon>Solanales</taxon>
        <taxon>Solanaceae</taxon>
        <taxon>Solanoideae</taxon>
        <taxon>Capsiceae</taxon>
        <taxon>Capsicum</taxon>
    </lineage>
</organism>
<keyword evidence="3" id="KW-1185">Reference proteome</keyword>
<reference evidence="2 3" key="1">
    <citation type="journal article" date="2017" name="Genome Biol.">
        <title>New reference genome sequences of hot pepper reveal the massive evolution of plant disease-resistance genes by retroduplication.</title>
        <authorList>
            <person name="Kim S."/>
            <person name="Park J."/>
            <person name="Yeom S.I."/>
            <person name="Kim Y.M."/>
            <person name="Seo E."/>
            <person name="Kim K.T."/>
            <person name="Kim M.S."/>
            <person name="Lee J.M."/>
            <person name="Cheong K."/>
            <person name="Shin H.S."/>
            <person name="Kim S.B."/>
            <person name="Han K."/>
            <person name="Lee J."/>
            <person name="Park M."/>
            <person name="Lee H.A."/>
            <person name="Lee H.Y."/>
            <person name="Lee Y."/>
            <person name="Oh S."/>
            <person name="Lee J.H."/>
            <person name="Choi E."/>
            <person name="Choi E."/>
            <person name="Lee S.E."/>
            <person name="Jeon J."/>
            <person name="Kim H."/>
            <person name="Choi G."/>
            <person name="Song H."/>
            <person name="Lee J."/>
            <person name="Lee S.C."/>
            <person name="Kwon J.K."/>
            <person name="Lee H.Y."/>
            <person name="Koo N."/>
            <person name="Hong Y."/>
            <person name="Kim R.W."/>
            <person name="Kang W.H."/>
            <person name="Huh J.H."/>
            <person name="Kang B.C."/>
            <person name="Yang T.J."/>
            <person name="Lee Y.H."/>
            <person name="Bennetzen J.L."/>
            <person name="Choi D."/>
        </authorList>
    </citation>
    <scope>NUCLEOTIDE SEQUENCE [LARGE SCALE GENOMIC DNA]</scope>
    <source>
        <strain evidence="3">cv. PBC81</strain>
    </source>
</reference>
<evidence type="ECO:0000256" key="1">
    <source>
        <dbReference type="SAM" id="MobiDB-lite"/>
    </source>
</evidence>
<evidence type="ECO:0000313" key="2">
    <source>
        <dbReference type="EMBL" id="PHT55049.1"/>
    </source>
</evidence>
<dbReference type="Proteomes" id="UP000224567">
    <property type="component" value="Unassembled WGS sequence"/>
</dbReference>
<evidence type="ECO:0008006" key="4">
    <source>
        <dbReference type="Google" id="ProtNLM"/>
    </source>
</evidence>
<dbReference type="EMBL" id="MLFT02000002">
    <property type="protein sequence ID" value="PHT55049.1"/>
    <property type="molecule type" value="Genomic_DNA"/>
</dbReference>
<dbReference type="PANTHER" id="PTHR33022:SF13">
    <property type="entry name" value="UBIQUITIN-LIKE PROTEASE FAMILY PROFILE DOMAIN-CONTAINING PROTEIN"/>
    <property type="match status" value="1"/>
</dbReference>
<proteinExistence type="predicted"/>